<reference evidence="2" key="1">
    <citation type="journal article" date="2021" name="PeerJ">
        <title>Extensive microbial diversity within the chicken gut microbiome revealed by metagenomics and culture.</title>
        <authorList>
            <person name="Gilroy R."/>
            <person name="Ravi A."/>
            <person name="Getino M."/>
            <person name="Pursley I."/>
            <person name="Horton D.L."/>
            <person name="Alikhan N.F."/>
            <person name="Baker D."/>
            <person name="Gharbi K."/>
            <person name="Hall N."/>
            <person name="Watson M."/>
            <person name="Adriaenssens E.M."/>
            <person name="Foster-Nyarko E."/>
            <person name="Jarju S."/>
            <person name="Secka A."/>
            <person name="Antonio M."/>
            <person name="Oren A."/>
            <person name="Chaudhuri R.R."/>
            <person name="La Ragione R."/>
            <person name="Hildebrand F."/>
            <person name="Pallen M.J."/>
        </authorList>
    </citation>
    <scope>NUCLEOTIDE SEQUENCE</scope>
    <source>
        <strain evidence="2">ChiGjej5B5-7349</strain>
    </source>
</reference>
<accession>A0A921MEM7</accession>
<dbReference type="EMBL" id="DYUK01000191">
    <property type="protein sequence ID" value="HJG80521.1"/>
    <property type="molecule type" value="Genomic_DNA"/>
</dbReference>
<proteinExistence type="predicted"/>
<reference evidence="2" key="2">
    <citation type="submission" date="2021-09" db="EMBL/GenBank/DDBJ databases">
        <authorList>
            <person name="Gilroy R."/>
        </authorList>
    </citation>
    <scope>NUCLEOTIDE SEQUENCE</scope>
    <source>
        <strain evidence="2">ChiGjej5B5-7349</strain>
    </source>
</reference>
<dbReference type="InterPro" id="IPR010852">
    <property type="entry name" value="ABATE"/>
</dbReference>
<dbReference type="AlphaFoldDB" id="A0A921MEM7"/>
<name>A0A921MEM7_9MICO</name>
<evidence type="ECO:0000313" key="3">
    <source>
        <dbReference type="Proteomes" id="UP000784435"/>
    </source>
</evidence>
<dbReference type="PANTHER" id="PTHR35525">
    <property type="entry name" value="BLL6575 PROTEIN"/>
    <property type="match status" value="1"/>
</dbReference>
<dbReference type="PANTHER" id="PTHR35525:SF3">
    <property type="entry name" value="BLL6575 PROTEIN"/>
    <property type="match status" value="1"/>
</dbReference>
<evidence type="ECO:0000259" key="1">
    <source>
        <dbReference type="Pfam" id="PF11706"/>
    </source>
</evidence>
<dbReference type="Pfam" id="PF07336">
    <property type="entry name" value="ABATE"/>
    <property type="match status" value="1"/>
</dbReference>
<dbReference type="InterPro" id="IPR023286">
    <property type="entry name" value="ABATE_dom_sf"/>
</dbReference>
<comment type="caution">
    <text evidence="2">The sequence shown here is derived from an EMBL/GenBank/DDBJ whole genome shotgun (WGS) entry which is preliminary data.</text>
</comment>
<organism evidence="2 3">
    <name type="scientific">Brevibacterium senegalense</name>
    <dbReference type="NCBI Taxonomy" id="1033736"/>
    <lineage>
        <taxon>Bacteria</taxon>
        <taxon>Bacillati</taxon>
        <taxon>Actinomycetota</taxon>
        <taxon>Actinomycetes</taxon>
        <taxon>Micrococcales</taxon>
        <taxon>Brevibacteriaceae</taxon>
        <taxon>Brevibacterium</taxon>
    </lineage>
</organism>
<feature type="domain" description="Zinc finger CGNR" evidence="1">
    <location>
        <begin position="142"/>
        <end position="185"/>
    </location>
</feature>
<dbReference type="Proteomes" id="UP000784435">
    <property type="component" value="Unassembled WGS sequence"/>
</dbReference>
<gene>
    <name evidence="2" type="ORF">K8V08_08935</name>
</gene>
<dbReference type="Pfam" id="PF11706">
    <property type="entry name" value="zf-CGNR"/>
    <property type="match status" value="1"/>
</dbReference>
<dbReference type="InterPro" id="IPR021005">
    <property type="entry name" value="Znf_CGNR"/>
</dbReference>
<evidence type="ECO:0000313" key="2">
    <source>
        <dbReference type="EMBL" id="HJG80521.1"/>
    </source>
</evidence>
<dbReference type="Gene3D" id="1.10.3300.10">
    <property type="entry name" value="Jann2411-like domain"/>
    <property type="match status" value="1"/>
</dbReference>
<dbReference type="SUPFAM" id="SSF160904">
    <property type="entry name" value="Jann2411-like"/>
    <property type="match status" value="1"/>
</dbReference>
<protein>
    <submittedName>
        <fullName evidence="2">CGNR zinc finger domain-containing protein</fullName>
    </submittedName>
</protein>
<sequence length="192" mass="20982">MSLSVHTRSILTLITQLVNSDHDGETLSTLADVRTFAIDHSFSPPIRIGDTDIDHLHDLRGRLRATLADAPDDPADDARAARVARLTNELFTETRTLPQLRKHDHWDWHLHAVPNEAGIAERTAADVAVALADVVLDGETSRFGTCAAIGCGALFVDLSRNRSKRFCDRGNCANRTHVAAFRARQADDGPTG</sequence>